<dbReference type="PIRSF" id="PIRSF002741">
    <property type="entry name" value="MppA"/>
    <property type="match status" value="1"/>
</dbReference>
<dbReference type="GO" id="GO:0015833">
    <property type="term" value="P:peptide transport"/>
    <property type="evidence" value="ECO:0007669"/>
    <property type="project" value="TreeGrafter"/>
</dbReference>
<feature type="signal peptide" evidence="3">
    <location>
        <begin position="1"/>
        <end position="46"/>
    </location>
</feature>
<keyword evidence="2 3" id="KW-0732">Signal</keyword>
<dbReference type="Pfam" id="PF00496">
    <property type="entry name" value="SBP_bac_5"/>
    <property type="match status" value="1"/>
</dbReference>
<feature type="domain" description="Solute-binding protein family 5" evidence="4">
    <location>
        <begin position="104"/>
        <end position="471"/>
    </location>
</feature>
<evidence type="ECO:0000259" key="4">
    <source>
        <dbReference type="Pfam" id="PF00496"/>
    </source>
</evidence>
<comment type="similarity">
    <text evidence="1">Belongs to the bacterial solute-binding protein 5 family.</text>
</comment>
<dbReference type="InterPro" id="IPR039424">
    <property type="entry name" value="SBP_5"/>
</dbReference>
<protein>
    <submittedName>
        <fullName evidence="5">ABC transporter substrate-binding protein</fullName>
    </submittedName>
</protein>
<evidence type="ECO:0000256" key="1">
    <source>
        <dbReference type="ARBA" id="ARBA00005695"/>
    </source>
</evidence>
<dbReference type="CDD" id="cd08517">
    <property type="entry name" value="PBP2_NikA_DppA_OppA_like_13"/>
    <property type="match status" value="1"/>
</dbReference>
<dbReference type="PANTHER" id="PTHR30290">
    <property type="entry name" value="PERIPLASMIC BINDING COMPONENT OF ABC TRANSPORTER"/>
    <property type="match status" value="1"/>
</dbReference>
<dbReference type="Gene3D" id="3.40.190.10">
    <property type="entry name" value="Periplasmic binding protein-like II"/>
    <property type="match status" value="1"/>
</dbReference>
<dbReference type="AlphaFoldDB" id="A0A4S8EWW9"/>
<name>A0A4S8EWW9_9BURK</name>
<reference evidence="5 6" key="1">
    <citation type="journal article" date="2015" name="Antonie Van Leeuwenhoek">
        <title>Lampropedia puyangensis sp. nov., isolated from symptomatic bark of Populus ? euramericana canker and emended description of Lampropedia hyalina (Ehrenberg 1832) Lee et al. 2004.</title>
        <authorList>
            <person name="Li Y."/>
            <person name="Wang T."/>
            <person name="Piao C.G."/>
            <person name="Wang L.F."/>
            <person name="Tian G.Z."/>
            <person name="Zhu T.H."/>
            <person name="Guo M.W."/>
        </authorList>
    </citation>
    <scope>NUCLEOTIDE SEQUENCE [LARGE SCALE GENOMIC DNA]</scope>
    <source>
        <strain evidence="5 6">2-bin</strain>
    </source>
</reference>
<evidence type="ECO:0000313" key="5">
    <source>
        <dbReference type="EMBL" id="THT98103.1"/>
    </source>
</evidence>
<dbReference type="InterPro" id="IPR000914">
    <property type="entry name" value="SBP_5_dom"/>
</dbReference>
<accession>A0A4S8EWW9</accession>
<dbReference type="PANTHER" id="PTHR30290:SF38">
    <property type="entry name" value="D,D-DIPEPTIDE-BINDING PERIPLASMIC PROTEIN DDPA-RELATED"/>
    <property type="match status" value="1"/>
</dbReference>
<evidence type="ECO:0000313" key="6">
    <source>
        <dbReference type="Proteomes" id="UP000308917"/>
    </source>
</evidence>
<comment type="caution">
    <text evidence="5">The sequence shown here is derived from an EMBL/GenBank/DDBJ whole genome shotgun (WGS) entry which is preliminary data.</text>
</comment>
<dbReference type="OrthoDB" id="9801799at2"/>
<sequence>MFGMNNTEKASRPRPAMARAVKGGGVRAAWCAALAVGLFACSHAFAQTVAQTAVEKPVYGGTLYAAISPDPAQLNSAFHNQYANAAVSTNVLEGLVSYDQNLQPIASLATAWTVSDDGLTLTFKLREGVTWHDGEPFTAADVKFNVLEIWKKLHPRGRTTFAAVQEVRTPDAHTVVLQLSRPSPAILSALHAGESQVLPKHLYEGTDIRNNPYNAKPVGTGPFVFKQWVKGEFVELVKNPNYWDSGKPYLDRLIFRSLPDPASRAAALETGEIQYLPYSGVPFSDVERLRKNKEIALDERGYSGNSQIYYLKLNVRNPILADLRVRQAISFAIDRKGLLDSVWHGIGSVADGPIPPVLAKFYTADKPTYPLDLAKAEQLLDAAGYPRGSDGSRFSVDIDLSPSADSFGLAGEYIRQNLARVGIKATTHNYAQAVYIKKIWTDYNFDIILNGFSTLMDPSMGLSALYWSKSASPGVPYITASGYVNPELDAIIENFQKEHNEPKRIAYFHEFQRIAMRDLPMIPIVNSPYFTLYSTKVHGLDFNPNGARSSLGNVWLSP</sequence>
<evidence type="ECO:0000256" key="3">
    <source>
        <dbReference type="SAM" id="SignalP"/>
    </source>
</evidence>
<keyword evidence="6" id="KW-1185">Reference proteome</keyword>
<dbReference type="GO" id="GO:0030288">
    <property type="term" value="C:outer membrane-bounded periplasmic space"/>
    <property type="evidence" value="ECO:0007669"/>
    <property type="project" value="UniProtKB-ARBA"/>
</dbReference>
<gene>
    <name evidence="5" type="ORF">E9531_14985</name>
</gene>
<dbReference type="GO" id="GO:0043190">
    <property type="term" value="C:ATP-binding cassette (ABC) transporter complex"/>
    <property type="evidence" value="ECO:0007669"/>
    <property type="project" value="InterPro"/>
</dbReference>
<organism evidence="5 6">
    <name type="scientific">Lampropedia puyangensis</name>
    <dbReference type="NCBI Taxonomy" id="1330072"/>
    <lineage>
        <taxon>Bacteria</taxon>
        <taxon>Pseudomonadati</taxon>
        <taxon>Pseudomonadota</taxon>
        <taxon>Betaproteobacteria</taxon>
        <taxon>Burkholderiales</taxon>
        <taxon>Comamonadaceae</taxon>
        <taxon>Lampropedia</taxon>
    </lineage>
</organism>
<dbReference type="RefSeq" id="WP_136574585.1">
    <property type="nucleotide sequence ID" value="NZ_STFG01000023.1"/>
</dbReference>
<dbReference type="InterPro" id="IPR030678">
    <property type="entry name" value="Peptide/Ni-bd"/>
</dbReference>
<dbReference type="SUPFAM" id="SSF53850">
    <property type="entry name" value="Periplasmic binding protein-like II"/>
    <property type="match status" value="1"/>
</dbReference>
<evidence type="ECO:0000256" key="2">
    <source>
        <dbReference type="ARBA" id="ARBA00022729"/>
    </source>
</evidence>
<dbReference type="GO" id="GO:1904680">
    <property type="term" value="F:peptide transmembrane transporter activity"/>
    <property type="evidence" value="ECO:0007669"/>
    <property type="project" value="TreeGrafter"/>
</dbReference>
<feature type="chain" id="PRO_5020292724" evidence="3">
    <location>
        <begin position="47"/>
        <end position="558"/>
    </location>
</feature>
<dbReference type="EMBL" id="STFG01000023">
    <property type="protein sequence ID" value="THT98103.1"/>
    <property type="molecule type" value="Genomic_DNA"/>
</dbReference>
<proteinExistence type="inferred from homology"/>
<dbReference type="Proteomes" id="UP000308917">
    <property type="component" value="Unassembled WGS sequence"/>
</dbReference>
<dbReference type="Gene3D" id="3.10.105.10">
    <property type="entry name" value="Dipeptide-binding Protein, Domain 3"/>
    <property type="match status" value="1"/>
</dbReference>